<reference evidence="1" key="1">
    <citation type="submission" date="2023-10" db="EMBL/GenBank/DDBJ databases">
        <title>Genome assembly of Pristionchus species.</title>
        <authorList>
            <person name="Yoshida K."/>
            <person name="Sommer R.J."/>
        </authorList>
    </citation>
    <scope>NUCLEOTIDE SEQUENCE</scope>
    <source>
        <strain evidence="1">RS5133</strain>
    </source>
</reference>
<comment type="caution">
    <text evidence="1">The sequence shown here is derived from an EMBL/GenBank/DDBJ whole genome shotgun (WGS) entry which is preliminary data.</text>
</comment>
<evidence type="ECO:0000313" key="2">
    <source>
        <dbReference type="Proteomes" id="UP001432322"/>
    </source>
</evidence>
<dbReference type="EMBL" id="BTSY01000002">
    <property type="protein sequence ID" value="GMT12924.1"/>
    <property type="molecule type" value="Genomic_DNA"/>
</dbReference>
<gene>
    <name evidence="1" type="ORF">PFISCL1PPCAC_4221</name>
</gene>
<proteinExistence type="predicted"/>
<keyword evidence="2" id="KW-1185">Reference proteome</keyword>
<dbReference type="Proteomes" id="UP001432322">
    <property type="component" value="Unassembled WGS sequence"/>
</dbReference>
<dbReference type="AlphaFoldDB" id="A0AAV5V4X0"/>
<protein>
    <recommendedName>
        <fullName evidence="3">Apple domain-containing protein</fullName>
    </recommendedName>
</protein>
<accession>A0AAV5V4X0</accession>
<evidence type="ECO:0008006" key="3">
    <source>
        <dbReference type="Google" id="ProtNLM"/>
    </source>
</evidence>
<name>A0AAV5V4X0_9BILA</name>
<sequence length="105" mass="11884">HNSTFARVAFVNLTNPEAPRIMYDLRACLAHCDSIDCPAFSFHYISKLCSRATGFDNAGPERLSLEDTNGVEDKYLGLFVKMSNMPVLDECYPSKDSFEEFLKSY</sequence>
<evidence type="ECO:0000313" key="1">
    <source>
        <dbReference type="EMBL" id="GMT12924.1"/>
    </source>
</evidence>
<organism evidence="1 2">
    <name type="scientific">Pristionchus fissidentatus</name>
    <dbReference type="NCBI Taxonomy" id="1538716"/>
    <lineage>
        <taxon>Eukaryota</taxon>
        <taxon>Metazoa</taxon>
        <taxon>Ecdysozoa</taxon>
        <taxon>Nematoda</taxon>
        <taxon>Chromadorea</taxon>
        <taxon>Rhabditida</taxon>
        <taxon>Rhabditina</taxon>
        <taxon>Diplogasteromorpha</taxon>
        <taxon>Diplogasteroidea</taxon>
        <taxon>Neodiplogasteridae</taxon>
        <taxon>Pristionchus</taxon>
    </lineage>
</organism>
<feature type="non-terminal residue" evidence="1">
    <location>
        <position position="105"/>
    </location>
</feature>
<feature type="non-terminal residue" evidence="1">
    <location>
        <position position="1"/>
    </location>
</feature>